<dbReference type="OrthoDB" id="676979at2759"/>
<dbReference type="SUPFAM" id="SSF47986">
    <property type="entry name" value="DEATH domain"/>
    <property type="match status" value="1"/>
</dbReference>
<evidence type="ECO:0000259" key="1">
    <source>
        <dbReference type="PROSITE" id="PS50017"/>
    </source>
</evidence>
<dbReference type="PROSITE" id="PS50017">
    <property type="entry name" value="DEATH_DOMAIN"/>
    <property type="match status" value="1"/>
</dbReference>
<dbReference type="KEGG" id="bbel:109485706"/>
<dbReference type="GeneID" id="109485706"/>
<gene>
    <name evidence="4" type="primary">LOC109485706</name>
</gene>
<sequence>MAERTSVLQLIEEMKRRWWSLSDMEWMSTVSAWLEREWTVGTSWHTRHFTVQLQEDIWHTRHFTVQLQEDMLLRRTPEDIAASSTDVPSHDKDRILEGRKKILELFAAEKLTRPFTNKLKMGPEGGNLKTAHCTVSLPPGAVTMETEITCQVISPNDVTLPLKDGEMLVSDVIELGPHGTTFRKPVTVQMQYSSKSLDGAREAAVWVTEDRAHWTKLKTTKESKYKLSVSVDHFSIFAVISQPKEDQCIVPKAGRILTSSTQPAVQISFPEQAVTTETPVSIQVQEIPTRAIENIKAKDQSFINLVGTSPIVNVETVSTSEVQFHKPVTVRVPHPQHYMDIQHEGPTKLRVMSCEEGTEDWIDVTDNVTISRVTQEFVEFEVTHFTRWIVMSLVDRYGNEEVLEPFLSSLCKWLQQSPVQFLLLQQADNMKHVVIECTLADDAEKKSASLIQKGYTGPLPSESVGLFQGQKVLVTVQGNVSVAPFSPESDETQHLTFHSQRRVNRLQMQVMALADKGGQRALDGEGFVVFHALPLVEVLTEEDRNIKRRITFLRKAHDKKGNPQAPDVLEAKLLCQLPIHVPYHTPKVSTEGAIYGSTLKDIRKTFYFIKENVSSDWQDLAFHLGFERADINNIAGRNRDDKSRCMDMLQEWKKEKGDAATIEVLMEALSEAGLQSVVDELKKYPQQVANYGYSPCSNGERNISVTPDSTILVSGPLRYQLK</sequence>
<dbReference type="InterPro" id="IPR000488">
    <property type="entry name" value="Death_dom"/>
</dbReference>
<dbReference type="InterPro" id="IPR011029">
    <property type="entry name" value="DEATH-like_dom_sf"/>
</dbReference>
<dbReference type="SMART" id="SM00005">
    <property type="entry name" value="DEATH"/>
    <property type="match status" value="1"/>
</dbReference>
<dbReference type="Pfam" id="PF00791">
    <property type="entry name" value="ZU5"/>
    <property type="match status" value="1"/>
</dbReference>
<dbReference type="AlphaFoldDB" id="A0A6P5ASE4"/>
<evidence type="ECO:0000259" key="2">
    <source>
        <dbReference type="PROSITE" id="PS51145"/>
    </source>
</evidence>
<reference evidence="4" key="1">
    <citation type="submission" date="2025-08" db="UniProtKB">
        <authorList>
            <consortium name="RefSeq"/>
        </authorList>
    </citation>
    <scope>IDENTIFICATION</scope>
    <source>
        <tissue evidence="4">Gonad</tissue>
    </source>
</reference>
<protein>
    <submittedName>
        <fullName evidence="4">P53-induced death domain-containing protein 1-like</fullName>
    </submittedName>
</protein>
<dbReference type="RefSeq" id="XP_019644931.1">
    <property type="nucleotide sequence ID" value="XM_019789372.1"/>
</dbReference>
<dbReference type="PANTHER" id="PTHR15077">
    <property type="entry name" value="FAS-ASSOCIATING DEATH DOMAIN-CONTAINING PROTEIN FADD"/>
    <property type="match status" value="1"/>
</dbReference>
<dbReference type="Gene3D" id="1.10.533.10">
    <property type="entry name" value="Death Domain, Fas"/>
    <property type="match status" value="1"/>
</dbReference>
<dbReference type="SMART" id="SM00218">
    <property type="entry name" value="ZU5"/>
    <property type="match status" value="1"/>
</dbReference>
<name>A0A6P5ASE4_BRABE</name>
<organism evidence="3 4">
    <name type="scientific">Branchiostoma belcheri</name>
    <name type="common">Amphioxus</name>
    <dbReference type="NCBI Taxonomy" id="7741"/>
    <lineage>
        <taxon>Eukaryota</taxon>
        <taxon>Metazoa</taxon>
        <taxon>Chordata</taxon>
        <taxon>Cephalochordata</taxon>
        <taxon>Leptocardii</taxon>
        <taxon>Amphioxiformes</taxon>
        <taxon>Branchiostomatidae</taxon>
        <taxon>Branchiostoma</taxon>
    </lineage>
</organism>
<feature type="domain" description="Death" evidence="1">
    <location>
        <begin position="602"/>
        <end position="685"/>
    </location>
</feature>
<evidence type="ECO:0000313" key="4">
    <source>
        <dbReference type="RefSeq" id="XP_019644931.1"/>
    </source>
</evidence>
<dbReference type="PROSITE" id="PS51145">
    <property type="entry name" value="ZU5"/>
    <property type="match status" value="1"/>
</dbReference>
<dbReference type="FunFam" id="1.10.533.10:FF:000095">
    <property type="entry name" value="Predicted protein"/>
    <property type="match status" value="1"/>
</dbReference>
<dbReference type="Gene3D" id="2.60.220.30">
    <property type="match status" value="2"/>
</dbReference>
<dbReference type="GO" id="GO:0007165">
    <property type="term" value="P:signal transduction"/>
    <property type="evidence" value="ECO:0007669"/>
    <property type="project" value="InterPro"/>
</dbReference>
<keyword evidence="3" id="KW-1185">Reference proteome</keyword>
<dbReference type="InterPro" id="IPR016729">
    <property type="entry name" value="FADD"/>
</dbReference>
<feature type="domain" description="ZU5" evidence="2">
    <location>
        <begin position="115"/>
        <end position="243"/>
    </location>
</feature>
<dbReference type="CDD" id="cd01670">
    <property type="entry name" value="Death"/>
    <property type="match status" value="1"/>
</dbReference>
<dbReference type="InterPro" id="IPR000906">
    <property type="entry name" value="ZU5_dom"/>
</dbReference>
<dbReference type="PANTHER" id="PTHR15077:SF9">
    <property type="entry name" value="C-TERMINAL OF ROC (COR) DOMAIN-CONTAINING PROTEIN"/>
    <property type="match status" value="1"/>
</dbReference>
<dbReference type="Proteomes" id="UP000515135">
    <property type="component" value="Unplaced"/>
</dbReference>
<proteinExistence type="predicted"/>
<evidence type="ECO:0000313" key="3">
    <source>
        <dbReference type="Proteomes" id="UP000515135"/>
    </source>
</evidence>
<accession>A0A6P5ASE4</accession>
<dbReference type="Pfam" id="PF00531">
    <property type="entry name" value="Death"/>
    <property type="match status" value="1"/>
</dbReference>